<name>A0AAU9NB14_9ASTR</name>
<dbReference type="Pfam" id="PF13639">
    <property type="entry name" value="zf-RING_2"/>
    <property type="match status" value="1"/>
</dbReference>
<gene>
    <name evidence="7" type="ORF">LVIROSA_LOCUS22442</name>
</gene>
<organism evidence="7 8">
    <name type="scientific">Lactuca virosa</name>
    <dbReference type="NCBI Taxonomy" id="75947"/>
    <lineage>
        <taxon>Eukaryota</taxon>
        <taxon>Viridiplantae</taxon>
        <taxon>Streptophyta</taxon>
        <taxon>Embryophyta</taxon>
        <taxon>Tracheophyta</taxon>
        <taxon>Spermatophyta</taxon>
        <taxon>Magnoliopsida</taxon>
        <taxon>eudicotyledons</taxon>
        <taxon>Gunneridae</taxon>
        <taxon>Pentapetalae</taxon>
        <taxon>asterids</taxon>
        <taxon>campanulids</taxon>
        <taxon>Asterales</taxon>
        <taxon>Asteraceae</taxon>
        <taxon>Cichorioideae</taxon>
        <taxon>Cichorieae</taxon>
        <taxon>Lactucinae</taxon>
        <taxon>Lactuca</taxon>
    </lineage>
</organism>
<comment type="caution">
    <text evidence="7">The sequence shown here is derived from an EMBL/GenBank/DDBJ whole genome shotgun (WGS) entry which is preliminary data.</text>
</comment>
<dbReference type="PANTHER" id="PTHR47361:SF4">
    <property type="entry name" value="RING_U-BOX SUPERFAMILY PROTEIN"/>
    <property type="match status" value="1"/>
</dbReference>
<reference evidence="7 8" key="1">
    <citation type="submission" date="2022-01" db="EMBL/GenBank/DDBJ databases">
        <authorList>
            <person name="Xiong W."/>
            <person name="Schranz E."/>
        </authorList>
    </citation>
    <scope>NUCLEOTIDE SEQUENCE [LARGE SCALE GENOMIC DNA]</scope>
</reference>
<evidence type="ECO:0000256" key="5">
    <source>
        <dbReference type="SAM" id="MobiDB-lite"/>
    </source>
</evidence>
<dbReference type="InterPro" id="IPR001841">
    <property type="entry name" value="Znf_RING"/>
</dbReference>
<feature type="region of interest" description="Disordered" evidence="5">
    <location>
        <begin position="231"/>
        <end position="307"/>
    </location>
</feature>
<dbReference type="SUPFAM" id="SSF57850">
    <property type="entry name" value="RING/U-box"/>
    <property type="match status" value="1"/>
</dbReference>
<dbReference type="InterPro" id="IPR017907">
    <property type="entry name" value="Znf_RING_CS"/>
</dbReference>
<evidence type="ECO:0000256" key="4">
    <source>
        <dbReference type="PROSITE-ProRule" id="PRU00175"/>
    </source>
</evidence>
<evidence type="ECO:0000256" key="2">
    <source>
        <dbReference type="ARBA" id="ARBA00022771"/>
    </source>
</evidence>
<dbReference type="SMART" id="SM00184">
    <property type="entry name" value="RING"/>
    <property type="match status" value="1"/>
</dbReference>
<evidence type="ECO:0000256" key="3">
    <source>
        <dbReference type="ARBA" id="ARBA00022833"/>
    </source>
</evidence>
<dbReference type="PROSITE" id="PS50089">
    <property type="entry name" value="ZF_RING_2"/>
    <property type="match status" value="1"/>
</dbReference>
<keyword evidence="8" id="KW-1185">Reference proteome</keyword>
<dbReference type="PROSITE" id="PS00518">
    <property type="entry name" value="ZF_RING_1"/>
    <property type="match status" value="1"/>
</dbReference>
<evidence type="ECO:0000313" key="7">
    <source>
        <dbReference type="EMBL" id="CAH1436047.1"/>
    </source>
</evidence>
<dbReference type="EMBL" id="CAKMRJ010004445">
    <property type="protein sequence ID" value="CAH1436047.1"/>
    <property type="molecule type" value="Genomic_DNA"/>
</dbReference>
<dbReference type="PANTHER" id="PTHR47361">
    <property type="entry name" value="RING/U-BOX SUPERFAMILY PROTEIN"/>
    <property type="match status" value="1"/>
</dbReference>
<keyword evidence="2 4" id="KW-0863">Zinc-finger</keyword>
<sequence length="307" mass="34807">MMFIRFVFRGFVMFGDFSRARVDQTGPKLLHSIAMDAVIEIDGQQQLINAVPDLSIHDQEEKNEVVSSNEETQHPKTSLSDEDHHGVCAICLNQIALQETALVKGCEHAYCVICILRWATYKKEPTCPQCKNPFEFLNIHRSLDGSIHDYMFEESVCLLLRASWFHPLHIEPHEEPEDHHHITQDFFYSYDYEEEEDEDLDEVYLGRSSNINIRIGNRRWGHNGFVRAGKQEARPVHQQPPPNFQDSGGAGPSSREPKKKETAAGGGGAARDVAAVGRRAKRTMKREAADKAAAAKHQQHLVRLGRN</sequence>
<dbReference type="InterPro" id="IPR013083">
    <property type="entry name" value="Znf_RING/FYVE/PHD"/>
</dbReference>
<evidence type="ECO:0000259" key="6">
    <source>
        <dbReference type="PROSITE" id="PS50089"/>
    </source>
</evidence>
<dbReference type="GO" id="GO:0008270">
    <property type="term" value="F:zinc ion binding"/>
    <property type="evidence" value="ECO:0007669"/>
    <property type="project" value="UniProtKB-KW"/>
</dbReference>
<feature type="compositionally biased region" description="Basic residues" evidence="5">
    <location>
        <begin position="297"/>
        <end position="307"/>
    </location>
</feature>
<evidence type="ECO:0000256" key="1">
    <source>
        <dbReference type="ARBA" id="ARBA00022723"/>
    </source>
</evidence>
<keyword evidence="1" id="KW-0479">Metal-binding</keyword>
<dbReference type="AlphaFoldDB" id="A0AAU9NB14"/>
<dbReference type="Gene3D" id="3.30.40.10">
    <property type="entry name" value="Zinc/RING finger domain, C3HC4 (zinc finger)"/>
    <property type="match status" value="1"/>
</dbReference>
<accession>A0AAU9NB14</accession>
<keyword evidence="3" id="KW-0862">Zinc</keyword>
<feature type="compositionally biased region" description="Basic and acidic residues" evidence="5">
    <location>
        <begin position="71"/>
        <end position="81"/>
    </location>
</feature>
<protein>
    <recommendedName>
        <fullName evidence="6">RING-type domain-containing protein</fullName>
    </recommendedName>
</protein>
<evidence type="ECO:0000313" key="8">
    <source>
        <dbReference type="Proteomes" id="UP001157418"/>
    </source>
</evidence>
<dbReference type="Proteomes" id="UP001157418">
    <property type="component" value="Unassembled WGS sequence"/>
</dbReference>
<feature type="region of interest" description="Disordered" evidence="5">
    <location>
        <begin position="60"/>
        <end position="81"/>
    </location>
</feature>
<feature type="domain" description="RING-type" evidence="6">
    <location>
        <begin position="88"/>
        <end position="131"/>
    </location>
</feature>
<proteinExistence type="predicted"/>